<evidence type="ECO:0000313" key="2">
    <source>
        <dbReference type="EMBL" id="KAA8577099.1"/>
    </source>
</evidence>
<name>A0A5M9K9A7_MONFR</name>
<keyword evidence="3" id="KW-1185">Reference proteome</keyword>
<dbReference type="VEuPathDB" id="FungiDB:MFRU_023g00180"/>
<reference evidence="2 3" key="1">
    <citation type="submission" date="2019-06" db="EMBL/GenBank/DDBJ databases">
        <title>Genome Sequence of the Brown Rot Fungal Pathogen Monilinia fructicola.</title>
        <authorList>
            <person name="De Miccolis Angelini R.M."/>
            <person name="Landi L."/>
            <person name="Abate D."/>
            <person name="Pollastro S."/>
            <person name="Romanazzi G."/>
            <person name="Faretra F."/>
        </authorList>
    </citation>
    <scope>NUCLEOTIDE SEQUENCE [LARGE SCALE GENOMIC DNA]</scope>
    <source>
        <strain evidence="2 3">Mfrc123</strain>
    </source>
</reference>
<feature type="region of interest" description="Disordered" evidence="1">
    <location>
        <begin position="243"/>
        <end position="280"/>
    </location>
</feature>
<dbReference type="EMBL" id="VICG01000001">
    <property type="protein sequence ID" value="KAA8577099.1"/>
    <property type="molecule type" value="Genomic_DNA"/>
</dbReference>
<proteinExistence type="predicted"/>
<organism evidence="2 3">
    <name type="scientific">Monilinia fructicola</name>
    <name type="common">Brown rot fungus</name>
    <name type="synonym">Ciboria fructicola</name>
    <dbReference type="NCBI Taxonomy" id="38448"/>
    <lineage>
        <taxon>Eukaryota</taxon>
        <taxon>Fungi</taxon>
        <taxon>Dikarya</taxon>
        <taxon>Ascomycota</taxon>
        <taxon>Pezizomycotina</taxon>
        <taxon>Leotiomycetes</taxon>
        <taxon>Helotiales</taxon>
        <taxon>Sclerotiniaceae</taxon>
        <taxon>Monilinia</taxon>
    </lineage>
</organism>
<comment type="caution">
    <text evidence="2">The sequence shown here is derived from an EMBL/GenBank/DDBJ whole genome shotgun (WGS) entry which is preliminary data.</text>
</comment>
<feature type="compositionally biased region" description="Polar residues" evidence="1">
    <location>
        <begin position="70"/>
        <end position="94"/>
    </location>
</feature>
<protein>
    <recommendedName>
        <fullName evidence="4">Autophagy-related protein 6</fullName>
    </recommendedName>
</protein>
<evidence type="ECO:0000313" key="3">
    <source>
        <dbReference type="Proteomes" id="UP000322873"/>
    </source>
</evidence>
<feature type="compositionally biased region" description="Polar residues" evidence="1">
    <location>
        <begin position="261"/>
        <end position="272"/>
    </location>
</feature>
<feature type="region of interest" description="Disordered" evidence="1">
    <location>
        <begin position="42"/>
        <end position="106"/>
    </location>
</feature>
<evidence type="ECO:0008006" key="4">
    <source>
        <dbReference type="Google" id="ProtNLM"/>
    </source>
</evidence>
<accession>A0A5M9K9A7</accession>
<dbReference type="AlphaFoldDB" id="A0A5M9K9A7"/>
<feature type="compositionally biased region" description="Basic and acidic residues" evidence="1">
    <location>
        <begin position="42"/>
        <end position="67"/>
    </location>
</feature>
<dbReference type="Proteomes" id="UP000322873">
    <property type="component" value="Unassembled WGS sequence"/>
</dbReference>
<gene>
    <name evidence="2" type="ORF">EYC84_007104</name>
</gene>
<sequence>MMTKRILEQAPPALVNFGPRAFYKYSQGLKMGWFWGNSNDGDKDKSQDPLKDLDPSLREFLKKESPVKYDSTNSTDTTAPSQTKSTEPKSTNATIEDPTKPNVPSQSLYQDGRYAHLWKTYQPQAEVEQAAKSDAEKIQDVIEGYKYRKAEIGRAALENCALEQWDVNECFRSGGWQARLTMCREENRKLERCYTMQGKFLKALGYLSTYDRPAEVDEQIQMHADTLYHRMIDQEKQIEEAKAEGRPVPIFPPLISKPKVEQSTEGGSTQESNKLKASDLSPKVQASFKKRLEGLNDDERQIEERAIQAEIEAGEQVAGQLGKIYEKQDEERRQRKEQGRETISDKFFSIFRGR</sequence>
<evidence type="ECO:0000256" key="1">
    <source>
        <dbReference type="SAM" id="MobiDB-lite"/>
    </source>
</evidence>